<proteinExistence type="predicted"/>
<dbReference type="PROSITE" id="PS50850">
    <property type="entry name" value="MFS"/>
    <property type="match status" value="1"/>
</dbReference>
<feature type="transmembrane region" description="Helical" evidence="5">
    <location>
        <begin position="299"/>
        <end position="322"/>
    </location>
</feature>
<protein>
    <submittedName>
        <fullName evidence="7">MFS general substrate transporter</fullName>
    </submittedName>
</protein>
<feature type="transmembrane region" description="Helical" evidence="5">
    <location>
        <begin position="408"/>
        <end position="426"/>
    </location>
</feature>
<reference evidence="7" key="1">
    <citation type="journal article" date="2020" name="Stud. Mycol.">
        <title>101 Dothideomycetes genomes: a test case for predicting lifestyles and emergence of pathogens.</title>
        <authorList>
            <person name="Haridas S."/>
            <person name="Albert R."/>
            <person name="Binder M."/>
            <person name="Bloem J."/>
            <person name="Labutti K."/>
            <person name="Salamov A."/>
            <person name="Andreopoulos B."/>
            <person name="Baker S."/>
            <person name="Barry K."/>
            <person name="Bills G."/>
            <person name="Bluhm B."/>
            <person name="Cannon C."/>
            <person name="Castanera R."/>
            <person name="Culley D."/>
            <person name="Daum C."/>
            <person name="Ezra D."/>
            <person name="Gonzalez J."/>
            <person name="Henrissat B."/>
            <person name="Kuo A."/>
            <person name="Liang C."/>
            <person name="Lipzen A."/>
            <person name="Lutzoni F."/>
            <person name="Magnuson J."/>
            <person name="Mondo S."/>
            <person name="Nolan M."/>
            <person name="Ohm R."/>
            <person name="Pangilinan J."/>
            <person name="Park H.-J."/>
            <person name="Ramirez L."/>
            <person name="Alfaro M."/>
            <person name="Sun H."/>
            <person name="Tritt A."/>
            <person name="Yoshinaga Y."/>
            <person name="Zwiers L.-H."/>
            <person name="Turgeon B."/>
            <person name="Goodwin S."/>
            <person name="Spatafora J."/>
            <person name="Crous P."/>
            <person name="Grigoriev I."/>
        </authorList>
    </citation>
    <scope>NUCLEOTIDE SEQUENCE</scope>
    <source>
        <strain evidence="7">CBS 262.69</strain>
    </source>
</reference>
<feature type="transmembrane region" description="Helical" evidence="5">
    <location>
        <begin position="343"/>
        <end position="364"/>
    </location>
</feature>
<evidence type="ECO:0000256" key="3">
    <source>
        <dbReference type="ARBA" id="ARBA00022989"/>
    </source>
</evidence>
<keyword evidence="8" id="KW-1185">Reference proteome</keyword>
<feature type="transmembrane region" description="Helical" evidence="5">
    <location>
        <begin position="261"/>
        <end position="279"/>
    </location>
</feature>
<accession>A0A6G1HJ80</accession>
<feature type="transmembrane region" description="Helical" evidence="5">
    <location>
        <begin position="370"/>
        <end position="396"/>
    </location>
</feature>
<feature type="transmembrane region" description="Helical" evidence="5">
    <location>
        <begin position="438"/>
        <end position="457"/>
    </location>
</feature>
<evidence type="ECO:0000256" key="4">
    <source>
        <dbReference type="ARBA" id="ARBA00023136"/>
    </source>
</evidence>
<feature type="domain" description="Major facilitator superfamily (MFS) profile" evidence="6">
    <location>
        <begin position="30"/>
        <end position="458"/>
    </location>
</feature>
<dbReference type="EMBL" id="ML996708">
    <property type="protein sequence ID" value="KAF2396118.1"/>
    <property type="molecule type" value="Genomic_DNA"/>
</dbReference>
<keyword evidence="4 5" id="KW-0472">Membrane</keyword>
<evidence type="ECO:0000256" key="5">
    <source>
        <dbReference type="SAM" id="Phobius"/>
    </source>
</evidence>
<dbReference type="InterPro" id="IPR020846">
    <property type="entry name" value="MFS_dom"/>
</dbReference>
<comment type="subcellular location">
    <subcellularLocation>
        <location evidence="1">Membrane</location>
        <topology evidence="1">Multi-pass membrane protein</topology>
    </subcellularLocation>
</comment>
<organism evidence="7 8">
    <name type="scientific">Trichodelitschia bisporula</name>
    <dbReference type="NCBI Taxonomy" id="703511"/>
    <lineage>
        <taxon>Eukaryota</taxon>
        <taxon>Fungi</taxon>
        <taxon>Dikarya</taxon>
        <taxon>Ascomycota</taxon>
        <taxon>Pezizomycotina</taxon>
        <taxon>Dothideomycetes</taxon>
        <taxon>Dothideomycetes incertae sedis</taxon>
        <taxon>Phaeotrichales</taxon>
        <taxon>Phaeotrichaceae</taxon>
        <taxon>Trichodelitschia</taxon>
    </lineage>
</organism>
<dbReference type="PANTHER" id="PTHR23502:SF159">
    <property type="entry name" value="TRANSPORTER, PUTATIVE (AFU_ORTHOLOGUE AFUA_4G14230)-RELATED"/>
    <property type="match status" value="1"/>
</dbReference>
<dbReference type="OrthoDB" id="2533084at2759"/>
<dbReference type="PANTHER" id="PTHR23502">
    <property type="entry name" value="MAJOR FACILITATOR SUPERFAMILY"/>
    <property type="match status" value="1"/>
</dbReference>
<dbReference type="InterPro" id="IPR011701">
    <property type="entry name" value="MFS"/>
</dbReference>
<evidence type="ECO:0000313" key="8">
    <source>
        <dbReference type="Proteomes" id="UP000799640"/>
    </source>
</evidence>
<dbReference type="Pfam" id="PF07690">
    <property type="entry name" value="MFS_1"/>
    <property type="match status" value="1"/>
</dbReference>
<gene>
    <name evidence="7" type="ORF">EJ06DRAFT_484216</name>
</gene>
<dbReference type="AlphaFoldDB" id="A0A6G1HJ80"/>
<dbReference type="SUPFAM" id="SSF103473">
    <property type="entry name" value="MFS general substrate transporter"/>
    <property type="match status" value="1"/>
</dbReference>
<evidence type="ECO:0000259" key="6">
    <source>
        <dbReference type="PROSITE" id="PS50850"/>
    </source>
</evidence>
<dbReference type="Gene3D" id="1.20.1250.20">
    <property type="entry name" value="MFS general substrate transporter like domains"/>
    <property type="match status" value="1"/>
</dbReference>
<feature type="transmembrane region" description="Helical" evidence="5">
    <location>
        <begin position="29"/>
        <end position="52"/>
    </location>
</feature>
<dbReference type="GO" id="GO:0022857">
    <property type="term" value="F:transmembrane transporter activity"/>
    <property type="evidence" value="ECO:0007669"/>
    <property type="project" value="InterPro"/>
</dbReference>
<dbReference type="InterPro" id="IPR036259">
    <property type="entry name" value="MFS_trans_sf"/>
</dbReference>
<keyword evidence="3 5" id="KW-1133">Transmembrane helix</keyword>
<feature type="transmembrane region" description="Helical" evidence="5">
    <location>
        <begin position="155"/>
        <end position="180"/>
    </location>
</feature>
<dbReference type="Proteomes" id="UP000799640">
    <property type="component" value="Unassembled WGS sequence"/>
</dbReference>
<evidence type="ECO:0000256" key="1">
    <source>
        <dbReference type="ARBA" id="ARBA00004141"/>
    </source>
</evidence>
<feature type="transmembrane region" description="Helical" evidence="5">
    <location>
        <begin position="186"/>
        <end position="204"/>
    </location>
</feature>
<dbReference type="GO" id="GO:0005886">
    <property type="term" value="C:plasma membrane"/>
    <property type="evidence" value="ECO:0007669"/>
    <property type="project" value="TreeGrafter"/>
</dbReference>
<evidence type="ECO:0000256" key="2">
    <source>
        <dbReference type="ARBA" id="ARBA00022692"/>
    </source>
</evidence>
<evidence type="ECO:0000313" key="7">
    <source>
        <dbReference type="EMBL" id="KAF2396118.1"/>
    </source>
</evidence>
<name>A0A6G1HJ80_9PEZI</name>
<sequence>MADGQTVLIPQPSDDPQDPLNWSWLKKHAVFASLLPGCFLTDWVITWGTTLFEQQAMDWKMPVPAVANSISGAIFMQGPGGLLAVPLVQRYGRLPVLFWSQLLTLICTIGAAQASSYSGFTACRTLQGFFGAPPQVVGLSIIHDMFFFHERARKINLWAFSFLIGPYLGPFISGLLAAKLTWRDNFGVLCGFYGLSVLGILLVGDETLYERESPRKYHIHPNPTVERIFRLTGIAGWRDAETRPSVMRVFRDLFGLLLRPYLLLPTFFFVTFITMWTIGLVSTMTQFVKPPPYLFSDTAVAMLFFAPMIGTLIAEVWGHWFNDFLFERHVRLHGGTYSPENRLWGVYPPWILGMAGLVLFGQTLQHHLSWVGLAFGWALNCFSTLGTTVAISAYILDVFPAHAALASAWINTFRTIGGFCVVYFQMKWVAASGPAMTFGLQAVIVAAFIGPVVLTQVKGAAWRRRSPPPAGHGS</sequence>
<keyword evidence="2 5" id="KW-0812">Transmembrane</keyword>